<dbReference type="EMBL" id="KE344550">
    <property type="protein sequence ID" value="EXB66606.1"/>
    <property type="molecule type" value="Genomic_DNA"/>
</dbReference>
<dbReference type="Gene3D" id="2.40.70.10">
    <property type="entry name" value="Acid Proteases"/>
    <property type="match status" value="1"/>
</dbReference>
<dbReference type="Proteomes" id="UP000030645">
    <property type="component" value="Unassembled WGS sequence"/>
</dbReference>
<dbReference type="PANTHER" id="PTHR33240">
    <property type="entry name" value="OS08G0508500 PROTEIN"/>
    <property type="match status" value="1"/>
</dbReference>
<gene>
    <name evidence="2" type="ORF">L484_024902</name>
</gene>
<dbReference type="AlphaFoldDB" id="W9R381"/>
<evidence type="ECO:0000256" key="1">
    <source>
        <dbReference type="SAM" id="MobiDB-lite"/>
    </source>
</evidence>
<dbReference type="PANTHER" id="PTHR33240:SF8">
    <property type="entry name" value="OS03G0439900 PROTEIN"/>
    <property type="match status" value="1"/>
</dbReference>
<accession>W9R381</accession>
<reference evidence="3" key="1">
    <citation type="submission" date="2013-01" db="EMBL/GenBank/DDBJ databases">
        <title>Draft Genome Sequence of a Mulberry Tree, Morus notabilis C.K. Schneid.</title>
        <authorList>
            <person name="He N."/>
            <person name="Zhao S."/>
        </authorList>
    </citation>
    <scope>NUCLEOTIDE SEQUENCE</scope>
</reference>
<dbReference type="InterPro" id="IPR021109">
    <property type="entry name" value="Peptidase_aspartic_dom_sf"/>
</dbReference>
<sequence length="158" mass="17438">MTGAEGKMTVGVERITSAQKTENPSASYGLRRLKEVSEGLRPRGQGVYQERLWSVSAAKTPRYSHTDVAFNEDDASGVHFPHNDALVVEAMIGNHTVCKILVDNGSSVDLLYSDCLEKMGIQKEQLEKTSRLLYGFTGDSVIPQGTIWLPITAREKPR</sequence>
<protein>
    <submittedName>
        <fullName evidence="2">Uncharacterized protein</fullName>
    </submittedName>
</protein>
<organism evidence="2 3">
    <name type="scientific">Morus notabilis</name>
    <dbReference type="NCBI Taxonomy" id="981085"/>
    <lineage>
        <taxon>Eukaryota</taxon>
        <taxon>Viridiplantae</taxon>
        <taxon>Streptophyta</taxon>
        <taxon>Embryophyta</taxon>
        <taxon>Tracheophyta</taxon>
        <taxon>Spermatophyta</taxon>
        <taxon>Magnoliopsida</taxon>
        <taxon>eudicotyledons</taxon>
        <taxon>Gunneridae</taxon>
        <taxon>Pentapetalae</taxon>
        <taxon>rosids</taxon>
        <taxon>fabids</taxon>
        <taxon>Rosales</taxon>
        <taxon>Moraceae</taxon>
        <taxon>Moreae</taxon>
        <taxon>Morus</taxon>
    </lineage>
</organism>
<dbReference type="eggNOG" id="KOG0017">
    <property type="taxonomic scope" value="Eukaryota"/>
</dbReference>
<feature type="compositionally biased region" description="Polar residues" evidence="1">
    <location>
        <begin position="16"/>
        <end position="26"/>
    </location>
</feature>
<keyword evidence="3" id="KW-1185">Reference proteome</keyword>
<dbReference type="CDD" id="cd00303">
    <property type="entry name" value="retropepsin_like"/>
    <property type="match status" value="1"/>
</dbReference>
<name>W9R381_9ROSA</name>
<evidence type="ECO:0000313" key="3">
    <source>
        <dbReference type="Proteomes" id="UP000030645"/>
    </source>
</evidence>
<feature type="region of interest" description="Disordered" evidence="1">
    <location>
        <begin position="1"/>
        <end position="30"/>
    </location>
</feature>
<proteinExistence type="predicted"/>
<evidence type="ECO:0000313" key="2">
    <source>
        <dbReference type="EMBL" id="EXB66606.1"/>
    </source>
</evidence>